<evidence type="ECO:0000256" key="1">
    <source>
        <dbReference type="SAM" id="Phobius"/>
    </source>
</evidence>
<sequence length="179" mass="18672">MEIVASEELSRTLRRRGALILAVAGLVWVSIGTASSGVGRAVTAGTAITVTVTAVLLALRSSARPVTRRRLPADWLRRIGVVNLVQLAAIAATVTVLLLTGRGALLPSAIGLIVGLHFVPLGRLFGQWQYRWAGILMSLTVLAAIVVHATGHHTLSANIVAIGSALVLWGTSIHVAIGD</sequence>
<evidence type="ECO:0000313" key="3">
    <source>
        <dbReference type="Proteomes" id="UP000466345"/>
    </source>
</evidence>
<dbReference type="RefSeq" id="WP_153452122.1">
    <property type="nucleotide sequence ID" value="NZ_WEGJ01000007.1"/>
</dbReference>
<reference evidence="2 3" key="1">
    <citation type="submission" date="2019-10" db="EMBL/GenBank/DDBJ databases">
        <title>Streptomyces smaragdinus sp. nov. and Streptomyces fabii sp. nov., isolated from the gut of fungus growing-termite Macrotermes natalensis.</title>
        <authorList>
            <person name="Schwitalla J."/>
            <person name="Benndorf R."/>
            <person name="Martin K."/>
            <person name="De Beer W."/>
            <person name="Kaster A.-K."/>
            <person name="Vollmers J."/>
            <person name="Poulsen M."/>
            <person name="Beemelmanns C."/>
        </authorList>
    </citation>
    <scope>NUCLEOTIDE SEQUENCE [LARGE SCALE GENOMIC DNA]</scope>
    <source>
        <strain evidence="2 3">RB5</strain>
    </source>
</reference>
<keyword evidence="3" id="KW-1185">Reference proteome</keyword>
<evidence type="ECO:0000313" key="2">
    <source>
        <dbReference type="EMBL" id="MQY12502.1"/>
    </source>
</evidence>
<feature type="transmembrane region" description="Helical" evidence="1">
    <location>
        <begin position="157"/>
        <end position="177"/>
    </location>
</feature>
<dbReference type="Pfam" id="PF22765">
    <property type="entry name" value="DUF7010"/>
    <property type="match status" value="1"/>
</dbReference>
<accession>A0A7K0CHN0</accession>
<comment type="caution">
    <text evidence="2">The sequence shown here is derived from an EMBL/GenBank/DDBJ whole genome shotgun (WGS) entry which is preliminary data.</text>
</comment>
<organism evidence="2 3">
    <name type="scientific">Streptomyces smaragdinus</name>
    <dbReference type="NCBI Taxonomy" id="2585196"/>
    <lineage>
        <taxon>Bacteria</taxon>
        <taxon>Bacillati</taxon>
        <taxon>Actinomycetota</taxon>
        <taxon>Actinomycetes</taxon>
        <taxon>Kitasatosporales</taxon>
        <taxon>Streptomycetaceae</taxon>
        <taxon>Streptomyces</taxon>
    </lineage>
</organism>
<dbReference type="Proteomes" id="UP000466345">
    <property type="component" value="Unassembled WGS sequence"/>
</dbReference>
<name>A0A7K0CHN0_9ACTN</name>
<feature type="transmembrane region" description="Helical" evidence="1">
    <location>
        <begin position="105"/>
        <end position="125"/>
    </location>
</feature>
<gene>
    <name evidence="2" type="ORF">SRB5_26360</name>
</gene>
<keyword evidence="1" id="KW-1133">Transmembrane helix</keyword>
<feature type="transmembrane region" description="Helical" evidence="1">
    <location>
        <begin position="80"/>
        <end position="99"/>
    </location>
</feature>
<keyword evidence="1" id="KW-0472">Membrane</keyword>
<feature type="transmembrane region" description="Helical" evidence="1">
    <location>
        <begin position="18"/>
        <end position="35"/>
    </location>
</feature>
<feature type="transmembrane region" description="Helical" evidence="1">
    <location>
        <begin position="132"/>
        <end position="151"/>
    </location>
</feature>
<dbReference type="InterPro" id="IPR053824">
    <property type="entry name" value="DUF7010"/>
</dbReference>
<dbReference type="EMBL" id="WEGJ01000007">
    <property type="protein sequence ID" value="MQY12502.1"/>
    <property type="molecule type" value="Genomic_DNA"/>
</dbReference>
<proteinExistence type="predicted"/>
<keyword evidence="1" id="KW-0812">Transmembrane</keyword>
<dbReference type="OrthoDB" id="3397145at2"/>
<feature type="transmembrane region" description="Helical" evidence="1">
    <location>
        <begin position="41"/>
        <end position="59"/>
    </location>
</feature>
<protein>
    <submittedName>
        <fullName evidence="2">Uncharacterized protein</fullName>
    </submittedName>
</protein>
<dbReference type="AlphaFoldDB" id="A0A7K0CHN0"/>